<organism evidence="2 3">
    <name type="scientific">Ancylostoma duodenale</name>
    <dbReference type="NCBI Taxonomy" id="51022"/>
    <lineage>
        <taxon>Eukaryota</taxon>
        <taxon>Metazoa</taxon>
        <taxon>Ecdysozoa</taxon>
        <taxon>Nematoda</taxon>
        <taxon>Chromadorea</taxon>
        <taxon>Rhabditida</taxon>
        <taxon>Rhabditina</taxon>
        <taxon>Rhabditomorpha</taxon>
        <taxon>Strongyloidea</taxon>
        <taxon>Ancylostomatidae</taxon>
        <taxon>Ancylostomatinae</taxon>
        <taxon>Ancylostoma</taxon>
    </lineage>
</organism>
<evidence type="ECO:0000313" key="2">
    <source>
        <dbReference type="EMBL" id="KIH67476.1"/>
    </source>
</evidence>
<dbReference type="AlphaFoldDB" id="A0A0C2HD47"/>
<name>A0A0C2HD47_9BILA</name>
<dbReference type="InterPro" id="IPR009878">
    <property type="entry name" value="Phlebovirus_G2_fusion"/>
</dbReference>
<keyword evidence="3" id="KW-1185">Reference proteome</keyword>
<evidence type="ECO:0000259" key="1">
    <source>
        <dbReference type="Pfam" id="PF07245"/>
    </source>
</evidence>
<dbReference type="Gene3D" id="2.60.40.3770">
    <property type="match status" value="1"/>
</dbReference>
<dbReference type="EMBL" id="KN726682">
    <property type="protein sequence ID" value="KIH67476.1"/>
    <property type="molecule type" value="Genomic_DNA"/>
</dbReference>
<proteinExistence type="predicted"/>
<dbReference type="OrthoDB" id="5875705at2759"/>
<feature type="domain" description="Phlebovirus glycoprotein G2 fusion" evidence="1">
    <location>
        <begin position="93"/>
        <end position="224"/>
    </location>
</feature>
<protein>
    <recommendedName>
        <fullName evidence="1">Phlebovirus glycoprotein G2 fusion domain-containing protein</fullName>
    </recommendedName>
</protein>
<dbReference type="Proteomes" id="UP000054047">
    <property type="component" value="Unassembled WGS sequence"/>
</dbReference>
<evidence type="ECO:0000313" key="3">
    <source>
        <dbReference type="Proteomes" id="UP000054047"/>
    </source>
</evidence>
<accession>A0A0C2HD47</accession>
<dbReference type="Pfam" id="PF07245">
    <property type="entry name" value="Phlebovirus_G2"/>
    <property type="match status" value="1"/>
</dbReference>
<sequence>MVCEGEIASAMKISASKGMRSSDHNVTIPPLWRIFAIPADDRIYETFMWALWKEQVNLRMQVWSAPRGTEGWKDSRGKATQPTKRKLAYNAHTFHTYVLALHANVPVQLTNISLTLSVLSVPASPGLDTPFITTGNTTASWKKESVTLLQCASWRHAKYLQCNLHDTCECSTAESQVSCHCKKSDLSFPFKDIANVLPATRPPMRFPPHPRYVVMTQVDQGVSAELILNMKDLIDESITDVPNDDHTVHDTHIFGCYTCGKGEIAEVRYISATQAITAEDDCGTESFTIRCSPSGKDSRLHFLLLNAQIQMSCSVKCGSRQTSCEITGILKYVHNVHDDIWHRAHQQHNCTSDFQ</sequence>
<reference evidence="2 3" key="1">
    <citation type="submission" date="2013-12" db="EMBL/GenBank/DDBJ databases">
        <title>Draft genome of the parsitic nematode Ancylostoma duodenale.</title>
        <authorList>
            <person name="Mitreva M."/>
        </authorList>
    </citation>
    <scope>NUCLEOTIDE SEQUENCE [LARGE SCALE GENOMIC DNA]</scope>
    <source>
        <strain evidence="2 3">Zhejiang</strain>
    </source>
</reference>
<gene>
    <name evidence="2" type="ORF">ANCDUO_02194</name>
</gene>